<feature type="transmembrane region" description="Helical" evidence="1">
    <location>
        <begin position="7"/>
        <end position="28"/>
    </location>
</feature>
<name>A0A5N5X289_9EURO</name>
<dbReference type="Pfam" id="PF24800">
    <property type="entry name" value="DUF7702"/>
    <property type="match status" value="1"/>
</dbReference>
<evidence type="ECO:0000313" key="4">
    <source>
        <dbReference type="Proteomes" id="UP000326565"/>
    </source>
</evidence>
<dbReference type="Proteomes" id="UP000326565">
    <property type="component" value="Unassembled WGS sequence"/>
</dbReference>
<keyword evidence="1" id="KW-0812">Transmembrane</keyword>
<evidence type="ECO:0000256" key="1">
    <source>
        <dbReference type="SAM" id="Phobius"/>
    </source>
</evidence>
<dbReference type="AlphaFoldDB" id="A0A5N5X289"/>
<protein>
    <recommendedName>
        <fullName evidence="2">DUF7702 domain-containing protein</fullName>
    </recommendedName>
</protein>
<sequence length="124" mass="13181">MRPLGEAGLLLLVVAFAFVCGLTAWLAVKARAVLPASGQRETLLVLLALLFLLVRVVYFLLLGYGDPKFNHASGDVCILAGMGLLMKIFIVIILLAAHAMTETIDGVAGNKRVAASCDVDRTVN</sequence>
<gene>
    <name evidence="3" type="ORF">BDV29DRAFT_157632</name>
</gene>
<organism evidence="3 4">
    <name type="scientific">Aspergillus leporis</name>
    <dbReference type="NCBI Taxonomy" id="41062"/>
    <lineage>
        <taxon>Eukaryota</taxon>
        <taxon>Fungi</taxon>
        <taxon>Dikarya</taxon>
        <taxon>Ascomycota</taxon>
        <taxon>Pezizomycotina</taxon>
        <taxon>Eurotiomycetes</taxon>
        <taxon>Eurotiomycetidae</taxon>
        <taxon>Eurotiales</taxon>
        <taxon>Aspergillaceae</taxon>
        <taxon>Aspergillus</taxon>
        <taxon>Aspergillus subgen. Circumdati</taxon>
    </lineage>
</organism>
<accession>A0A5N5X289</accession>
<reference evidence="3 4" key="1">
    <citation type="submission" date="2019-04" db="EMBL/GenBank/DDBJ databases">
        <title>Friends and foes A comparative genomics study of 23 Aspergillus species from section Flavi.</title>
        <authorList>
            <consortium name="DOE Joint Genome Institute"/>
            <person name="Kjaerbolling I."/>
            <person name="Vesth T."/>
            <person name="Frisvad J.C."/>
            <person name="Nybo J.L."/>
            <person name="Theobald S."/>
            <person name="Kildgaard S."/>
            <person name="Isbrandt T."/>
            <person name="Kuo A."/>
            <person name="Sato A."/>
            <person name="Lyhne E.K."/>
            <person name="Kogle M.E."/>
            <person name="Wiebenga A."/>
            <person name="Kun R.S."/>
            <person name="Lubbers R.J."/>
            <person name="Makela M.R."/>
            <person name="Barry K."/>
            <person name="Chovatia M."/>
            <person name="Clum A."/>
            <person name="Daum C."/>
            <person name="Haridas S."/>
            <person name="He G."/>
            <person name="LaButti K."/>
            <person name="Lipzen A."/>
            <person name="Mondo S."/>
            <person name="Riley R."/>
            <person name="Salamov A."/>
            <person name="Simmons B.A."/>
            <person name="Magnuson J.K."/>
            <person name="Henrissat B."/>
            <person name="Mortensen U.H."/>
            <person name="Larsen T.O."/>
            <person name="Devries R.P."/>
            <person name="Grigoriev I.V."/>
            <person name="Machida M."/>
            <person name="Baker S.E."/>
            <person name="Andersen M.R."/>
        </authorList>
    </citation>
    <scope>NUCLEOTIDE SEQUENCE [LARGE SCALE GENOMIC DNA]</scope>
    <source>
        <strain evidence="3 4">CBS 151.66</strain>
    </source>
</reference>
<keyword evidence="1" id="KW-1133">Transmembrane helix</keyword>
<keyword evidence="4" id="KW-1185">Reference proteome</keyword>
<evidence type="ECO:0000259" key="2">
    <source>
        <dbReference type="Pfam" id="PF24800"/>
    </source>
</evidence>
<dbReference type="InterPro" id="IPR056119">
    <property type="entry name" value="DUF7702"/>
</dbReference>
<proteinExistence type="predicted"/>
<feature type="domain" description="DUF7702" evidence="2">
    <location>
        <begin position="6"/>
        <end position="97"/>
    </location>
</feature>
<keyword evidence="1" id="KW-0472">Membrane</keyword>
<evidence type="ECO:0000313" key="3">
    <source>
        <dbReference type="EMBL" id="KAB8073442.1"/>
    </source>
</evidence>
<feature type="transmembrane region" description="Helical" evidence="1">
    <location>
        <begin position="76"/>
        <end position="97"/>
    </location>
</feature>
<dbReference type="EMBL" id="ML732227">
    <property type="protein sequence ID" value="KAB8073442.1"/>
    <property type="molecule type" value="Genomic_DNA"/>
</dbReference>
<feature type="transmembrane region" description="Helical" evidence="1">
    <location>
        <begin position="43"/>
        <end position="64"/>
    </location>
</feature>